<keyword evidence="2" id="KW-1185">Reference proteome</keyword>
<dbReference type="Proteomes" id="UP001139409">
    <property type="component" value="Unassembled WGS sequence"/>
</dbReference>
<proteinExistence type="predicted"/>
<dbReference type="RefSeq" id="WP_225697099.1">
    <property type="nucleotide sequence ID" value="NZ_JAIXNE010000001.1"/>
</dbReference>
<protein>
    <submittedName>
        <fullName evidence="1">Uncharacterized protein</fullName>
    </submittedName>
</protein>
<organism evidence="1 2">
    <name type="scientific">Fulvivirga sedimenti</name>
    <dbReference type="NCBI Taxonomy" id="2879465"/>
    <lineage>
        <taxon>Bacteria</taxon>
        <taxon>Pseudomonadati</taxon>
        <taxon>Bacteroidota</taxon>
        <taxon>Cytophagia</taxon>
        <taxon>Cytophagales</taxon>
        <taxon>Fulvivirgaceae</taxon>
        <taxon>Fulvivirga</taxon>
    </lineage>
</organism>
<name>A0A9X1HM93_9BACT</name>
<sequence length="330" mass="35162">MSTVFIEGTIIGHASPKWSNPGSKNRLELNRQLSTERANEVEIFVQDIFQRELSKIGVNAEFALMCSNEANFNSIVLPAMGVGDSVTIEEAGGDKNANEPAMRRVDITLNVTHQMEGEAGSSVLIEIPEECEENATDKWAVRLNMTGGAGHLGVGAAFAVGEIKNRLTGQKASGGFVGGGIGVGLQAPGADPGWSDWTNFRTDQKITFDHFDGTLARLTTAGAGFLIGYSFAYLSFPMYGANSISVGGFNLGSVGADASSNVGKWEFSSTPPGANCIPAHMIPGEEMIPYTYHVQEEITHSVFFETGSSRISDTELSILDSLIRSIVDAV</sequence>
<accession>A0A9X1HM93</accession>
<evidence type="ECO:0000313" key="2">
    <source>
        <dbReference type="Proteomes" id="UP001139409"/>
    </source>
</evidence>
<dbReference type="EMBL" id="JAIXNE010000001">
    <property type="protein sequence ID" value="MCA6073991.1"/>
    <property type="molecule type" value="Genomic_DNA"/>
</dbReference>
<comment type="caution">
    <text evidence="1">The sequence shown here is derived from an EMBL/GenBank/DDBJ whole genome shotgun (WGS) entry which is preliminary data.</text>
</comment>
<gene>
    <name evidence="1" type="ORF">LDX50_03875</name>
</gene>
<evidence type="ECO:0000313" key="1">
    <source>
        <dbReference type="EMBL" id="MCA6073991.1"/>
    </source>
</evidence>
<dbReference type="AlphaFoldDB" id="A0A9X1HM93"/>
<reference evidence="1" key="1">
    <citation type="submission" date="2021-09" db="EMBL/GenBank/DDBJ databases">
        <title>Fulvivirga sp. isolated from coastal sediment.</title>
        <authorList>
            <person name="Yu H."/>
        </authorList>
    </citation>
    <scope>NUCLEOTIDE SEQUENCE</scope>
    <source>
        <strain evidence="1">1062</strain>
    </source>
</reference>